<dbReference type="RefSeq" id="WP_093073550.1">
    <property type="nucleotide sequence ID" value="NZ_FOGV01000018.1"/>
</dbReference>
<keyword evidence="2" id="KW-1185">Reference proteome</keyword>
<sequence length="62" mass="7174">MQQEPLENIVQTVSPTWLHLLKSDERHQDVVLRNGMNCLNESDVAEIVEAVIQQRAKNTLYQ</sequence>
<dbReference type="OrthoDB" id="2887093at2"/>
<dbReference type="EMBL" id="FOGV01000018">
    <property type="protein sequence ID" value="SES17730.1"/>
    <property type="molecule type" value="Genomic_DNA"/>
</dbReference>
<organism evidence="1 2">
    <name type="scientific">Salisediminibacterium halotolerans</name>
    <dbReference type="NCBI Taxonomy" id="517425"/>
    <lineage>
        <taxon>Bacteria</taxon>
        <taxon>Bacillati</taxon>
        <taxon>Bacillota</taxon>
        <taxon>Bacilli</taxon>
        <taxon>Bacillales</taxon>
        <taxon>Bacillaceae</taxon>
        <taxon>Salisediminibacterium</taxon>
    </lineage>
</organism>
<comment type="caution">
    <text evidence="1">The sequence shown here is derived from an EMBL/GenBank/DDBJ whole genome shotgun (WGS) entry which is preliminary data.</text>
</comment>
<proteinExistence type="predicted"/>
<dbReference type="Proteomes" id="UP000199318">
    <property type="component" value="Unassembled WGS sequence"/>
</dbReference>
<accession>A0A1H9V7A9</accession>
<evidence type="ECO:0000313" key="1">
    <source>
        <dbReference type="EMBL" id="SES17730.1"/>
    </source>
</evidence>
<protein>
    <submittedName>
        <fullName evidence="1">Uncharacterized protein</fullName>
    </submittedName>
</protein>
<gene>
    <name evidence="1" type="ORF">SAMN05444126_11857</name>
</gene>
<evidence type="ECO:0000313" key="2">
    <source>
        <dbReference type="Proteomes" id="UP000199318"/>
    </source>
</evidence>
<reference evidence="2" key="1">
    <citation type="submission" date="2016-10" db="EMBL/GenBank/DDBJ databases">
        <authorList>
            <person name="de Groot N.N."/>
        </authorList>
    </citation>
    <scope>NUCLEOTIDE SEQUENCE [LARGE SCALE GENOMIC DNA]</scope>
    <source>
        <strain evidence="2">10nlg</strain>
    </source>
</reference>
<dbReference type="STRING" id="1464123.SAMN05444126_11857"/>
<dbReference type="AlphaFoldDB" id="A0A1H9V7A9"/>
<name>A0A1H9V7A9_9BACI</name>